<dbReference type="EMBL" id="KB296100">
    <property type="protein sequence ID" value="ELU12283.1"/>
    <property type="molecule type" value="Genomic_DNA"/>
</dbReference>
<dbReference type="EnsemblMetazoa" id="CapteT117499">
    <property type="protein sequence ID" value="CapteP117499"/>
    <property type="gene ID" value="CapteG117499"/>
</dbReference>
<keyword evidence="1" id="KW-0802">TPR repeat</keyword>
<dbReference type="InterPro" id="IPR019734">
    <property type="entry name" value="TPR_rpt"/>
</dbReference>
<evidence type="ECO:0000313" key="2">
    <source>
        <dbReference type="EMBL" id="ELU12283.1"/>
    </source>
</evidence>
<gene>
    <name evidence="2" type="ORF">CAPTEDRAFT_117499</name>
</gene>
<dbReference type="InterPro" id="IPR010270">
    <property type="entry name" value="Phage_P2_GpM"/>
</dbReference>
<reference evidence="2 4" key="2">
    <citation type="journal article" date="2013" name="Nature">
        <title>Insights into bilaterian evolution from three spiralian genomes.</title>
        <authorList>
            <person name="Simakov O."/>
            <person name="Marletaz F."/>
            <person name="Cho S.J."/>
            <person name="Edsinger-Gonzales E."/>
            <person name="Havlak P."/>
            <person name="Hellsten U."/>
            <person name="Kuo D.H."/>
            <person name="Larsson T."/>
            <person name="Lv J."/>
            <person name="Arendt D."/>
            <person name="Savage R."/>
            <person name="Osoegawa K."/>
            <person name="de Jong P."/>
            <person name="Grimwood J."/>
            <person name="Chapman J.A."/>
            <person name="Shapiro H."/>
            <person name="Aerts A."/>
            <person name="Otillar R.P."/>
            <person name="Terry A.Y."/>
            <person name="Boore J.L."/>
            <person name="Grigoriev I.V."/>
            <person name="Lindberg D.R."/>
            <person name="Seaver E.C."/>
            <person name="Weisblat D.A."/>
            <person name="Putnam N.H."/>
            <person name="Rokhsar D.S."/>
        </authorList>
    </citation>
    <scope>NUCLEOTIDE SEQUENCE</scope>
    <source>
        <strain evidence="2 4">I ESC-2004</strain>
    </source>
</reference>
<sequence length="219" mass="24722">MKAKKAAAKDDQLAQSYEAESIRQTAEDYEQFQLLVNALEQDQKRLSGLAPGDKDKLKEKELIPKYLPIAESYLESGDSYRNLVLVEVIIMLMDVGDIPTALELAYPALAQKQPMPPRFKKVNLPTFVCDNVLNWANAQLARGEPVEPGFSMTFDTLLEENWKVPREVVAKFHKIAGDIDLKNDQLEHALEHFVRATEIDPAGAKCSTKINQLKKKLDR</sequence>
<dbReference type="EMBL" id="AMQN01019681">
    <property type="status" value="NOT_ANNOTATED_CDS"/>
    <property type="molecule type" value="Genomic_DNA"/>
</dbReference>
<dbReference type="GO" id="GO:0003677">
    <property type="term" value="F:DNA binding"/>
    <property type="evidence" value="ECO:0007669"/>
    <property type="project" value="InterPro"/>
</dbReference>
<name>R7V0C4_CAPTE</name>
<reference evidence="3" key="3">
    <citation type="submission" date="2015-06" db="UniProtKB">
        <authorList>
            <consortium name="EnsemblMetazoa"/>
        </authorList>
    </citation>
    <scope>IDENTIFICATION</scope>
</reference>
<evidence type="ECO:0000313" key="4">
    <source>
        <dbReference type="Proteomes" id="UP000014760"/>
    </source>
</evidence>
<dbReference type="HOGENOM" id="CLU_076316_2_1_1"/>
<accession>R7V0C4</accession>
<dbReference type="AlphaFoldDB" id="R7V0C4"/>
<dbReference type="GO" id="GO:0004519">
    <property type="term" value="F:endonuclease activity"/>
    <property type="evidence" value="ECO:0007669"/>
    <property type="project" value="InterPro"/>
</dbReference>
<reference evidence="4" key="1">
    <citation type="submission" date="2012-12" db="EMBL/GenBank/DDBJ databases">
        <authorList>
            <person name="Hellsten U."/>
            <person name="Grimwood J."/>
            <person name="Chapman J.A."/>
            <person name="Shapiro H."/>
            <person name="Aerts A."/>
            <person name="Otillar R.P."/>
            <person name="Terry A.Y."/>
            <person name="Boore J.L."/>
            <person name="Simakov O."/>
            <person name="Marletaz F."/>
            <person name="Cho S.-J."/>
            <person name="Edsinger-Gonzales E."/>
            <person name="Havlak P."/>
            <person name="Kuo D.-H."/>
            <person name="Larsson T."/>
            <person name="Lv J."/>
            <person name="Arendt D."/>
            <person name="Savage R."/>
            <person name="Osoegawa K."/>
            <person name="de Jong P."/>
            <person name="Lindberg D.R."/>
            <person name="Seaver E.C."/>
            <person name="Weisblat D.A."/>
            <person name="Putnam N.H."/>
            <person name="Grigoriev I.V."/>
            <person name="Rokhsar D.S."/>
        </authorList>
    </citation>
    <scope>NUCLEOTIDE SEQUENCE</scope>
    <source>
        <strain evidence="4">I ESC-2004</strain>
    </source>
</reference>
<dbReference type="Proteomes" id="UP000014760">
    <property type="component" value="Unassembled WGS sequence"/>
</dbReference>
<evidence type="ECO:0000313" key="3">
    <source>
        <dbReference type="EnsemblMetazoa" id="CapteP117499"/>
    </source>
</evidence>
<proteinExistence type="predicted"/>
<evidence type="ECO:0000256" key="1">
    <source>
        <dbReference type="PROSITE-ProRule" id="PRU00339"/>
    </source>
</evidence>
<organism evidence="2">
    <name type="scientific">Capitella teleta</name>
    <name type="common">Polychaete worm</name>
    <dbReference type="NCBI Taxonomy" id="283909"/>
    <lineage>
        <taxon>Eukaryota</taxon>
        <taxon>Metazoa</taxon>
        <taxon>Spiralia</taxon>
        <taxon>Lophotrochozoa</taxon>
        <taxon>Annelida</taxon>
        <taxon>Polychaeta</taxon>
        <taxon>Sedentaria</taxon>
        <taxon>Scolecida</taxon>
        <taxon>Capitellidae</taxon>
        <taxon>Capitella</taxon>
    </lineage>
</organism>
<evidence type="ECO:0008006" key="5">
    <source>
        <dbReference type="Google" id="ProtNLM"/>
    </source>
</evidence>
<dbReference type="Pfam" id="PF05944">
    <property type="entry name" value="Phage_term_smal"/>
    <property type="match status" value="1"/>
</dbReference>
<feature type="repeat" description="TPR" evidence="1">
    <location>
        <begin position="170"/>
        <end position="203"/>
    </location>
</feature>
<dbReference type="PROSITE" id="PS50005">
    <property type="entry name" value="TPR"/>
    <property type="match status" value="1"/>
</dbReference>
<protein>
    <recommendedName>
        <fullName evidence="5">Terminase</fullName>
    </recommendedName>
</protein>
<keyword evidence="4" id="KW-1185">Reference proteome</keyword>
<dbReference type="OMA" id="VWHIDVG"/>